<feature type="domain" description="HD" evidence="2">
    <location>
        <begin position="189"/>
        <end position="311"/>
    </location>
</feature>
<dbReference type="InterPro" id="IPR003607">
    <property type="entry name" value="HD/PDEase_dom"/>
</dbReference>
<dbReference type="GO" id="GO:0031125">
    <property type="term" value="P:rRNA 3'-end processing"/>
    <property type="evidence" value="ECO:0007669"/>
    <property type="project" value="TreeGrafter"/>
</dbReference>
<dbReference type="Pfam" id="PF01336">
    <property type="entry name" value="tRNA_anti-codon"/>
    <property type="match status" value="1"/>
</dbReference>
<dbReference type="AlphaFoldDB" id="H2J7Y1"/>
<dbReference type="InterPro" id="IPR006675">
    <property type="entry name" value="HDIG_dom"/>
</dbReference>
<dbReference type="GO" id="GO:0003676">
    <property type="term" value="F:nucleic acid binding"/>
    <property type="evidence" value="ECO:0007669"/>
    <property type="project" value="InterPro"/>
</dbReference>
<dbReference type="Gene3D" id="1.10.3210.10">
    <property type="entry name" value="Hypothetical protein af1432"/>
    <property type="match status" value="1"/>
</dbReference>
<dbReference type="CDD" id="cd00077">
    <property type="entry name" value="HDc"/>
    <property type="match status" value="1"/>
</dbReference>
<dbReference type="STRING" id="443254.Marpi_1060"/>
<dbReference type="EMBL" id="CP003257">
    <property type="protein sequence ID" value="AEX85472.1"/>
    <property type="molecule type" value="Genomic_DNA"/>
</dbReference>
<accession>H2J7Y1</accession>
<dbReference type="PROSITE" id="PS51831">
    <property type="entry name" value="HD"/>
    <property type="match status" value="1"/>
</dbReference>
<keyword evidence="4" id="KW-1185">Reference proteome</keyword>
<name>H2J7Y1_MARPK</name>
<gene>
    <name evidence="3" type="ordered locus">Marpi_1060</name>
</gene>
<dbReference type="NCBIfam" id="TIGR00277">
    <property type="entry name" value="HDIG"/>
    <property type="match status" value="1"/>
</dbReference>
<organism evidence="3 4">
    <name type="scientific">Marinitoga piezophila (strain DSM 14283 / JCM 11233 / KA3)</name>
    <dbReference type="NCBI Taxonomy" id="443254"/>
    <lineage>
        <taxon>Bacteria</taxon>
        <taxon>Thermotogati</taxon>
        <taxon>Thermotogota</taxon>
        <taxon>Thermotogae</taxon>
        <taxon>Petrotogales</taxon>
        <taxon>Petrotogaceae</taxon>
        <taxon>Marinitoga</taxon>
    </lineage>
</organism>
<dbReference type="InterPro" id="IPR004365">
    <property type="entry name" value="NA-bd_OB_tRNA"/>
</dbReference>
<dbReference type="CDD" id="cd04492">
    <property type="entry name" value="YhaM_OBF_like"/>
    <property type="match status" value="1"/>
</dbReference>
<dbReference type="SMART" id="SM00471">
    <property type="entry name" value="HDc"/>
    <property type="match status" value="1"/>
</dbReference>
<dbReference type="HOGENOM" id="CLU_056349_2_0_0"/>
<sequence>MKNTGGISLGDMLKEKGQLSDDIINTSYISDLKVNDVKDVEGKVLSKRLQTTKDGKEFLLFTLGDKTGTLRAIDWFNASKNNEKINIGDIIRLRGKIVVFDSRLQLNVDKDSEIKILKEDEIDPEKFIKSSSKDVEYLKNELYAIIDSIKDIDIKNLLTYMFIKDKKFIKQFFDSPAAISVHHAYKHGLLEHTVDVAKLCISISENYIDIVQKDILIAGALLHDIGKIREYKITPAGIEKTDEGELIGHIALGTNMVIEAAKKVNNMPSEKLEQILHMIVSHHGELEWGSPIVPKTIEAFILHFADNLSSKVEQVRNHIEESNNKDWTDYNKNLGRKIKITKLEDK</sequence>
<dbReference type="eggNOG" id="COG3481">
    <property type="taxonomic scope" value="Bacteria"/>
</dbReference>
<reference evidence="3 4" key="1">
    <citation type="journal article" date="2012" name="J. Bacteriol.">
        <title>Complete Genome Sequence of the Thermophilic, Piezophilic, Heterotrophic Bacterium Marinitoga piezophila KA3.</title>
        <authorList>
            <person name="Lucas S."/>
            <person name="Han J."/>
            <person name="Lapidus A."/>
            <person name="Cheng J.F."/>
            <person name="Goodwin L.A."/>
            <person name="Pitluck S."/>
            <person name="Peters L."/>
            <person name="Mikhailova N."/>
            <person name="Teshima H."/>
            <person name="Detter J.C."/>
            <person name="Han C."/>
            <person name="Tapia R."/>
            <person name="Land M."/>
            <person name="Hauser L."/>
            <person name="Kyrpides N.C."/>
            <person name="Ivanova N."/>
            <person name="Pagani I."/>
            <person name="Vannier P."/>
            <person name="Oger P."/>
            <person name="Bartlett D.H."/>
            <person name="Noll K.M."/>
            <person name="Woyke T."/>
            <person name="Jebbar M."/>
        </authorList>
    </citation>
    <scope>NUCLEOTIDE SEQUENCE [LARGE SCALE GENOMIC DNA]</scope>
    <source>
        <strain evidence="4">DSM 14283 / JCM 11233 / KA3</strain>
    </source>
</reference>
<evidence type="ECO:0000313" key="3">
    <source>
        <dbReference type="EMBL" id="AEX85472.1"/>
    </source>
</evidence>
<dbReference type="PANTHER" id="PTHR37294:SF1">
    <property type="entry name" value="3'-5' EXORIBONUCLEASE YHAM"/>
    <property type="match status" value="1"/>
</dbReference>
<evidence type="ECO:0000313" key="4">
    <source>
        <dbReference type="Proteomes" id="UP000007161"/>
    </source>
</evidence>
<dbReference type="SUPFAM" id="SSF50249">
    <property type="entry name" value="Nucleic acid-binding proteins"/>
    <property type="match status" value="1"/>
</dbReference>
<dbReference type="KEGG" id="mpz:Marpi_1060"/>
<dbReference type="Proteomes" id="UP000007161">
    <property type="component" value="Chromosome"/>
</dbReference>
<proteinExistence type="predicted"/>
<keyword evidence="1" id="KW-0378">Hydrolase</keyword>
<dbReference type="InterPro" id="IPR050798">
    <property type="entry name" value="YhaM_exoribonuc/phosphodiest"/>
</dbReference>
<dbReference type="Pfam" id="PF01966">
    <property type="entry name" value="HD"/>
    <property type="match status" value="1"/>
</dbReference>
<dbReference type="PANTHER" id="PTHR37294">
    <property type="entry name" value="3'-5' EXORIBONUCLEASE YHAM"/>
    <property type="match status" value="1"/>
</dbReference>
<dbReference type="GO" id="GO:0016787">
    <property type="term" value="F:hydrolase activity"/>
    <property type="evidence" value="ECO:0007669"/>
    <property type="project" value="UniProtKB-KW"/>
</dbReference>
<dbReference type="InterPro" id="IPR012340">
    <property type="entry name" value="NA-bd_OB-fold"/>
</dbReference>
<evidence type="ECO:0000259" key="2">
    <source>
        <dbReference type="PROSITE" id="PS51831"/>
    </source>
</evidence>
<protein>
    <submittedName>
        <fullName evidence="3">Putative domain HDIG-containing protein</fullName>
    </submittedName>
</protein>
<reference evidence="4" key="2">
    <citation type="submission" date="2012-01" db="EMBL/GenBank/DDBJ databases">
        <title>Complete sequence of chromosome of Marinitoga piezophila KA3.</title>
        <authorList>
            <person name="Lucas S."/>
            <person name="Han J."/>
            <person name="Lapidus A."/>
            <person name="Cheng J.-F."/>
            <person name="Goodwin L."/>
            <person name="Pitluck S."/>
            <person name="Peters L."/>
            <person name="Mikhailova N."/>
            <person name="Teshima H."/>
            <person name="Detter J.C."/>
            <person name="Han C."/>
            <person name="Tapia R."/>
            <person name="Land M."/>
            <person name="Hauser L."/>
            <person name="Kyrpides N."/>
            <person name="Ivanova N."/>
            <person name="Pagani I."/>
            <person name="Jebbar M."/>
            <person name="Vannier P."/>
            <person name="Oger P."/>
            <person name="Cario A."/>
            <person name="Bartlett D."/>
            <person name="Noll K.M."/>
            <person name="Woyke T."/>
        </authorList>
    </citation>
    <scope>NUCLEOTIDE SEQUENCE [LARGE SCALE GENOMIC DNA]</scope>
    <source>
        <strain evidence="4">DSM 14283 / JCM 11233 / KA3</strain>
    </source>
</reference>
<dbReference type="InterPro" id="IPR006674">
    <property type="entry name" value="HD_domain"/>
</dbReference>
<dbReference type="Gene3D" id="2.40.50.140">
    <property type="entry name" value="Nucleic acid-binding proteins"/>
    <property type="match status" value="1"/>
</dbReference>
<dbReference type="RefSeq" id="WP_014296544.1">
    <property type="nucleotide sequence ID" value="NC_016751.1"/>
</dbReference>
<evidence type="ECO:0000256" key="1">
    <source>
        <dbReference type="ARBA" id="ARBA00022801"/>
    </source>
</evidence>
<dbReference type="SUPFAM" id="SSF109604">
    <property type="entry name" value="HD-domain/PDEase-like"/>
    <property type="match status" value="1"/>
</dbReference>